<keyword evidence="13" id="KW-1185">Reference proteome</keyword>
<protein>
    <recommendedName>
        <fullName evidence="9 10">Multifunctional fusion protein</fullName>
    </recommendedName>
    <domain>
        <recommendedName>
            <fullName evidence="10">Peptide methionine sulfoxide reductase MsrA</fullName>
            <shortName evidence="10">Protein-methionine-S-oxide reductase</shortName>
            <ecNumber evidence="10">1.8.4.11</ecNumber>
        </recommendedName>
        <alternativeName>
            <fullName evidence="10">Peptide-methionine (S)-S-oxide reductase</fullName>
            <shortName evidence="10">Peptide Met(O) reductase</shortName>
        </alternativeName>
    </domain>
    <domain>
        <recommendedName>
            <fullName evidence="9">Peptide methionine sulfoxide reductase MsrB</fullName>
            <ecNumber evidence="9">1.8.4.12</ecNumber>
        </recommendedName>
        <alternativeName>
            <fullName evidence="9">Peptide-methionine (R)-S-oxide reductase</fullName>
        </alternativeName>
    </domain>
</protein>
<comment type="catalytic activity">
    <reaction evidence="8 10">
        <text>[thioredoxin]-disulfide + L-methionine + H2O = L-methionine (S)-S-oxide + [thioredoxin]-dithiol</text>
        <dbReference type="Rhea" id="RHEA:19993"/>
        <dbReference type="Rhea" id="RHEA-COMP:10698"/>
        <dbReference type="Rhea" id="RHEA-COMP:10700"/>
        <dbReference type="ChEBI" id="CHEBI:15377"/>
        <dbReference type="ChEBI" id="CHEBI:29950"/>
        <dbReference type="ChEBI" id="CHEBI:50058"/>
        <dbReference type="ChEBI" id="CHEBI:57844"/>
        <dbReference type="ChEBI" id="CHEBI:58772"/>
        <dbReference type="EC" id="1.8.4.11"/>
    </reaction>
</comment>
<sequence>MAQNKRIAAILFVCAILFLIPGRDAMAEEKTAVFGGGCFWCMEPPFEQLEGVIEVRAGYSGGAEEDANYEQVSGGKTDHYEAVEVRYDPERISFAELVEVFWHQIDPTDSGGQFADRGSQYKTAIFFGDELEKKAALASKEKLQQSGLFDKPIMTEVLPLLPFYPAEEYHQDYYRKNYSHYSSYKKGSGRQYFVDTVWPEKLAQKSASYKKPSDAEIRSRLSDLQYKVTQKEGTEPAFHNEYWDNKAEGIYVDIVSGEPLFSSRDKYKSGTGWPSFDRPIEAKNIVEKTDRSFFSVRTEVRSKHGDSHLGHVFNDGPPSTGLRYCINSASLRFIPKEQLESEGYGEYLRLFSGD</sequence>
<dbReference type="HAMAP" id="MF_01401">
    <property type="entry name" value="MsrA"/>
    <property type="match status" value="1"/>
</dbReference>
<evidence type="ECO:0000256" key="4">
    <source>
        <dbReference type="ARBA" id="ARBA00023268"/>
    </source>
</evidence>
<dbReference type="OrthoDB" id="4174719at2"/>
<dbReference type="InterPro" id="IPR036509">
    <property type="entry name" value="Met_Sox_Rdtase_MsrA_sf"/>
</dbReference>
<dbReference type="Proteomes" id="UP000011721">
    <property type="component" value="Chromosome"/>
</dbReference>
<dbReference type="InterPro" id="IPR002569">
    <property type="entry name" value="Met_Sox_Rdtase_MsrA_dom"/>
</dbReference>
<dbReference type="Gene3D" id="2.170.150.20">
    <property type="entry name" value="Peptide methionine sulfoxide reductase"/>
    <property type="match status" value="1"/>
</dbReference>
<dbReference type="NCBIfam" id="TIGR00357">
    <property type="entry name" value="peptide-methionine (R)-S-oxide reductase MsrB"/>
    <property type="match status" value="1"/>
</dbReference>
<dbReference type="PATRIC" id="fig|1167006.5.peg.1007"/>
<evidence type="ECO:0000256" key="7">
    <source>
        <dbReference type="ARBA" id="ARBA00048488"/>
    </source>
</evidence>
<dbReference type="SUPFAM" id="SSF55068">
    <property type="entry name" value="Peptide methionine sulfoxide reductase"/>
    <property type="match status" value="1"/>
</dbReference>
<dbReference type="GO" id="GO:0005737">
    <property type="term" value="C:cytoplasm"/>
    <property type="evidence" value="ECO:0007669"/>
    <property type="project" value="TreeGrafter"/>
</dbReference>
<dbReference type="GO" id="GO:0006979">
    <property type="term" value="P:response to oxidative stress"/>
    <property type="evidence" value="ECO:0007669"/>
    <property type="project" value="InterPro"/>
</dbReference>
<dbReference type="GO" id="GO:0030091">
    <property type="term" value="P:protein repair"/>
    <property type="evidence" value="ECO:0007669"/>
    <property type="project" value="InterPro"/>
</dbReference>
<dbReference type="HAMAP" id="MF_01400">
    <property type="entry name" value="MsrB"/>
    <property type="match status" value="1"/>
</dbReference>
<dbReference type="PANTHER" id="PTHR10173:SF59">
    <property type="entry name" value="PEPTIDE METHIONINE SULFOXIDE REDUCTASE MSRA_MSRB"/>
    <property type="match status" value="1"/>
</dbReference>
<dbReference type="GO" id="GO:0033743">
    <property type="term" value="F:peptide-methionine (R)-S-oxide reductase activity"/>
    <property type="evidence" value="ECO:0007669"/>
    <property type="project" value="UniProtKB-UniRule"/>
</dbReference>
<dbReference type="SUPFAM" id="SSF51316">
    <property type="entry name" value="Mss4-like"/>
    <property type="match status" value="1"/>
</dbReference>
<accession>M1PCL6</accession>
<dbReference type="Pfam" id="PF01641">
    <property type="entry name" value="SelR"/>
    <property type="match status" value="1"/>
</dbReference>
<dbReference type="InterPro" id="IPR011057">
    <property type="entry name" value="Mss4-like_sf"/>
</dbReference>
<dbReference type="GO" id="GO:0033744">
    <property type="term" value="F:L-methionine:thioredoxin-disulfide S-oxidoreductase activity"/>
    <property type="evidence" value="ECO:0007669"/>
    <property type="project" value="RHEA"/>
</dbReference>
<evidence type="ECO:0000256" key="3">
    <source>
        <dbReference type="ARBA" id="ARBA00023002"/>
    </source>
</evidence>
<dbReference type="KEGG" id="dsf:UWK_00896"/>
<evidence type="ECO:0000313" key="12">
    <source>
        <dbReference type="EMBL" id="AGF77470.1"/>
    </source>
</evidence>
<evidence type="ECO:0000256" key="6">
    <source>
        <dbReference type="ARBA" id="ARBA00047806"/>
    </source>
</evidence>
<dbReference type="FunFam" id="2.170.150.20:FF:000003">
    <property type="entry name" value="Peptide methionine sulfoxide reductase MsrB"/>
    <property type="match status" value="1"/>
</dbReference>
<keyword evidence="3 9" id="KW-0560">Oxidoreductase</keyword>
<dbReference type="AlphaFoldDB" id="M1PCL6"/>
<dbReference type="HOGENOM" id="CLU_031040_0_1_7"/>
<comment type="similarity">
    <text evidence="9">Belongs to the MsrB Met sulfoxide reductase family.</text>
</comment>
<comment type="catalytic activity">
    <reaction evidence="7 9">
        <text>L-methionyl-[protein] + [thioredoxin]-disulfide + H2O = L-methionyl-(R)-S-oxide-[protein] + [thioredoxin]-dithiol</text>
        <dbReference type="Rhea" id="RHEA:24164"/>
        <dbReference type="Rhea" id="RHEA-COMP:10698"/>
        <dbReference type="Rhea" id="RHEA-COMP:10700"/>
        <dbReference type="Rhea" id="RHEA-COMP:12313"/>
        <dbReference type="Rhea" id="RHEA-COMP:12314"/>
        <dbReference type="ChEBI" id="CHEBI:15377"/>
        <dbReference type="ChEBI" id="CHEBI:16044"/>
        <dbReference type="ChEBI" id="CHEBI:29950"/>
        <dbReference type="ChEBI" id="CHEBI:45764"/>
        <dbReference type="ChEBI" id="CHEBI:50058"/>
        <dbReference type="EC" id="1.8.4.12"/>
    </reaction>
</comment>
<evidence type="ECO:0000313" key="13">
    <source>
        <dbReference type="Proteomes" id="UP000011721"/>
    </source>
</evidence>
<evidence type="ECO:0000259" key="11">
    <source>
        <dbReference type="PROSITE" id="PS51790"/>
    </source>
</evidence>
<dbReference type="InterPro" id="IPR028427">
    <property type="entry name" value="Met_Sox_Rdtase_MsrB"/>
</dbReference>
<dbReference type="RefSeq" id="WP_015403166.1">
    <property type="nucleotide sequence ID" value="NC_020304.1"/>
</dbReference>
<comment type="function">
    <text evidence="5 10">Has an important function as a repair enzyme for proteins that have been inactivated by oxidation. Catalyzes the reversible oxidation-reduction of methionine sulfoxide in proteins to methionine.</text>
</comment>
<dbReference type="Pfam" id="PF01625">
    <property type="entry name" value="PMSR"/>
    <property type="match status" value="1"/>
</dbReference>
<evidence type="ECO:0000256" key="10">
    <source>
        <dbReference type="HAMAP-Rule" id="MF_01401"/>
    </source>
</evidence>
<feature type="domain" description="MsrB" evidence="11">
    <location>
        <begin position="214"/>
        <end position="336"/>
    </location>
</feature>
<dbReference type="GO" id="GO:0008113">
    <property type="term" value="F:peptide-methionine (S)-S-oxide reductase activity"/>
    <property type="evidence" value="ECO:0007669"/>
    <property type="project" value="UniProtKB-UniRule"/>
</dbReference>
<dbReference type="STRING" id="1167006.UWK_00896"/>
<feature type="active site" evidence="10">
    <location>
        <position position="38"/>
    </location>
</feature>
<dbReference type="NCBIfam" id="TIGR00401">
    <property type="entry name" value="msrA"/>
    <property type="match status" value="1"/>
</dbReference>
<keyword evidence="4" id="KW-0511">Multifunctional enzyme</keyword>
<dbReference type="EMBL" id="CP003985">
    <property type="protein sequence ID" value="AGF77470.1"/>
    <property type="molecule type" value="Genomic_DNA"/>
</dbReference>
<comment type="similarity">
    <text evidence="2">In the N-terminal section; belongs to the MsrA Met sulfoxide reductase family.</text>
</comment>
<comment type="caution">
    <text evidence="9">Lacks conserved residue(s) required for the propagation of feature annotation.</text>
</comment>
<dbReference type="eggNOG" id="COG0229">
    <property type="taxonomic scope" value="Bacteria"/>
</dbReference>
<evidence type="ECO:0000256" key="1">
    <source>
        <dbReference type="ARBA" id="ARBA00008076"/>
    </source>
</evidence>
<dbReference type="EC" id="1.8.4.11" evidence="10"/>
<dbReference type="EC" id="1.8.4.12" evidence="9"/>
<dbReference type="eggNOG" id="COG0225">
    <property type="taxonomic scope" value="Bacteria"/>
</dbReference>
<comment type="similarity">
    <text evidence="10">Belongs to the MsrA Met sulfoxide reductase family.</text>
</comment>
<dbReference type="PANTHER" id="PTHR10173">
    <property type="entry name" value="METHIONINE SULFOXIDE REDUCTASE"/>
    <property type="match status" value="1"/>
</dbReference>
<comment type="catalytic activity">
    <reaction evidence="6 10">
        <text>L-methionyl-[protein] + [thioredoxin]-disulfide + H2O = L-methionyl-(S)-S-oxide-[protein] + [thioredoxin]-dithiol</text>
        <dbReference type="Rhea" id="RHEA:14217"/>
        <dbReference type="Rhea" id="RHEA-COMP:10698"/>
        <dbReference type="Rhea" id="RHEA-COMP:10700"/>
        <dbReference type="Rhea" id="RHEA-COMP:12313"/>
        <dbReference type="Rhea" id="RHEA-COMP:12315"/>
        <dbReference type="ChEBI" id="CHEBI:15377"/>
        <dbReference type="ChEBI" id="CHEBI:16044"/>
        <dbReference type="ChEBI" id="CHEBI:29950"/>
        <dbReference type="ChEBI" id="CHEBI:44120"/>
        <dbReference type="ChEBI" id="CHEBI:50058"/>
        <dbReference type="EC" id="1.8.4.11"/>
    </reaction>
</comment>
<name>M1PCL6_DESSD</name>
<dbReference type="Gene3D" id="3.30.1060.10">
    <property type="entry name" value="Peptide methionine sulphoxide reductase MsrA"/>
    <property type="match status" value="1"/>
</dbReference>
<feature type="active site" description="Nucleophile" evidence="9">
    <location>
        <position position="325"/>
    </location>
</feature>
<proteinExistence type="inferred from homology"/>
<dbReference type="InterPro" id="IPR002579">
    <property type="entry name" value="Met_Sox_Rdtase_MsrB_dom"/>
</dbReference>
<evidence type="ECO:0000256" key="8">
    <source>
        <dbReference type="ARBA" id="ARBA00048782"/>
    </source>
</evidence>
<organism evidence="12 13">
    <name type="scientific">Desulfocapsa sulfexigens (strain DSM 10523 / SB164P1)</name>
    <dbReference type="NCBI Taxonomy" id="1167006"/>
    <lineage>
        <taxon>Bacteria</taxon>
        <taxon>Pseudomonadati</taxon>
        <taxon>Thermodesulfobacteriota</taxon>
        <taxon>Desulfobulbia</taxon>
        <taxon>Desulfobulbales</taxon>
        <taxon>Desulfocapsaceae</taxon>
        <taxon>Desulfocapsa</taxon>
    </lineage>
</organism>
<evidence type="ECO:0000256" key="2">
    <source>
        <dbReference type="ARBA" id="ARBA00011017"/>
    </source>
</evidence>
<reference evidence="13" key="1">
    <citation type="journal article" date="2013" name="Stand. Genomic Sci.">
        <title>Complete genome sequence of Desulfocapsa sulfexigens, a marine deltaproteobacterium specialized in disproportionating inorganic sulfur compounds.</title>
        <authorList>
            <person name="Finster K.W."/>
            <person name="Kjeldsen K.U."/>
            <person name="Kube M."/>
            <person name="Reinhardt R."/>
            <person name="Mussmann M."/>
            <person name="Amann R."/>
            <person name="Schreiber L."/>
        </authorList>
    </citation>
    <scope>NUCLEOTIDE SEQUENCE [LARGE SCALE GENOMIC DNA]</scope>
    <source>
        <strain evidence="13">DSM 10523 / SB164P1</strain>
    </source>
</reference>
<evidence type="ECO:0000256" key="9">
    <source>
        <dbReference type="HAMAP-Rule" id="MF_01400"/>
    </source>
</evidence>
<evidence type="ECO:0000256" key="5">
    <source>
        <dbReference type="ARBA" id="ARBA00024679"/>
    </source>
</evidence>
<dbReference type="PROSITE" id="PS51790">
    <property type="entry name" value="MSRB"/>
    <property type="match status" value="1"/>
</dbReference>
<comment type="similarity">
    <text evidence="1">In the C-terminal section; belongs to the MsrB Met sulfoxide reductase family.</text>
</comment>
<gene>
    <name evidence="10" type="primary">msrA</name>
    <name evidence="9" type="synonym">msrB</name>
    <name evidence="12" type="ordered locus">UWK_00896</name>
</gene>